<feature type="binding site" evidence="2">
    <location>
        <position position="26"/>
    </location>
    <ligand>
        <name>Mg(2+)</name>
        <dbReference type="ChEBI" id="CHEBI:18420"/>
        <label>4</label>
    </ligand>
</feature>
<dbReference type="InterPro" id="IPR036676">
    <property type="entry name" value="PurM-like_C_sf"/>
</dbReference>
<dbReference type="Pfam" id="PF00586">
    <property type="entry name" value="AIRS"/>
    <property type="match status" value="1"/>
</dbReference>
<dbReference type="Pfam" id="PF02769">
    <property type="entry name" value="AIRS_C"/>
    <property type="match status" value="1"/>
</dbReference>
<comment type="miscellaneous">
    <text evidence="2">Reaction mechanism of ThiL seems to utilize a direct, inline transfer of the gamma-phosphate of ATP to TMP rather than a phosphorylated enzyme intermediate.</text>
</comment>
<evidence type="ECO:0000259" key="3">
    <source>
        <dbReference type="Pfam" id="PF00586"/>
    </source>
</evidence>
<keyword evidence="2" id="KW-0067">ATP-binding</keyword>
<accession>A0A4R3LZX7</accession>
<name>A0A4R3LZX7_9BURK</name>
<dbReference type="InterPro" id="IPR016188">
    <property type="entry name" value="PurM-like_N"/>
</dbReference>
<feature type="binding site" evidence="2">
    <location>
        <position position="71"/>
    </location>
    <ligand>
        <name>Mg(2+)</name>
        <dbReference type="ChEBI" id="CHEBI:18420"/>
        <label>3</label>
    </ligand>
</feature>
<dbReference type="PIRSF" id="PIRSF005303">
    <property type="entry name" value="Thiam_monoph_kin"/>
    <property type="match status" value="1"/>
</dbReference>
<evidence type="ECO:0000313" key="6">
    <source>
        <dbReference type="Proteomes" id="UP000295525"/>
    </source>
</evidence>
<dbReference type="GO" id="GO:0000287">
    <property type="term" value="F:magnesium ion binding"/>
    <property type="evidence" value="ECO:0007669"/>
    <property type="project" value="UniProtKB-UniRule"/>
</dbReference>
<feature type="binding site" evidence="2">
    <location>
        <position position="212"/>
    </location>
    <ligand>
        <name>Mg(2+)</name>
        <dbReference type="ChEBI" id="CHEBI:18420"/>
        <label>5</label>
    </ligand>
</feature>
<organism evidence="5 6">
    <name type="scientific">Paralcaligenes ureilyticus</name>
    <dbReference type="NCBI Taxonomy" id="627131"/>
    <lineage>
        <taxon>Bacteria</taxon>
        <taxon>Pseudomonadati</taxon>
        <taxon>Pseudomonadota</taxon>
        <taxon>Betaproteobacteria</taxon>
        <taxon>Burkholderiales</taxon>
        <taxon>Alcaligenaceae</taxon>
        <taxon>Paralcaligenes</taxon>
    </lineage>
</organism>
<keyword evidence="2" id="KW-0808">Transferase</keyword>
<dbReference type="SUPFAM" id="SSF56042">
    <property type="entry name" value="PurM C-terminal domain-like"/>
    <property type="match status" value="1"/>
</dbReference>
<dbReference type="Proteomes" id="UP000295525">
    <property type="component" value="Unassembled WGS sequence"/>
</dbReference>
<evidence type="ECO:0000313" key="5">
    <source>
        <dbReference type="EMBL" id="TCT06290.1"/>
    </source>
</evidence>
<feature type="binding site" evidence="2">
    <location>
        <position position="43"/>
    </location>
    <ligand>
        <name>Mg(2+)</name>
        <dbReference type="ChEBI" id="CHEBI:18420"/>
        <label>1</label>
    </ligand>
</feature>
<feature type="binding site" evidence="2">
    <location>
        <position position="144"/>
    </location>
    <ligand>
        <name>ATP</name>
        <dbReference type="ChEBI" id="CHEBI:30616"/>
    </ligand>
</feature>
<dbReference type="NCBIfam" id="TIGR01379">
    <property type="entry name" value="thiL"/>
    <property type="match status" value="1"/>
</dbReference>
<dbReference type="RefSeq" id="WP_132582787.1">
    <property type="nucleotide sequence ID" value="NZ_SMAJ01000008.1"/>
</dbReference>
<dbReference type="HAMAP" id="MF_02128">
    <property type="entry name" value="TMP_kinase"/>
    <property type="match status" value="1"/>
</dbReference>
<feature type="binding site" evidence="2">
    <location>
        <position position="50"/>
    </location>
    <ligand>
        <name>substrate</name>
    </ligand>
</feature>
<dbReference type="GO" id="GO:0009229">
    <property type="term" value="P:thiamine diphosphate biosynthetic process"/>
    <property type="evidence" value="ECO:0007669"/>
    <property type="project" value="UniProtKB-UniRule"/>
</dbReference>
<dbReference type="EMBL" id="SMAJ01000008">
    <property type="protein sequence ID" value="TCT06290.1"/>
    <property type="molecule type" value="Genomic_DNA"/>
</dbReference>
<dbReference type="InterPro" id="IPR006283">
    <property type="entry name" value="ThiL-like"/>
</dbReference>
<dbReference type="PANTHER" id="PTHR30270">
    <property type="entry name" value="THIAMINE-MONOPHOSPHATE KINASE"/>
    <property type="match status" value="1"/>
</dbReference>
<evidence type="ECO:0000256" key="1">
    <source>
        <dbReference type="ARBA" id="ARBA00022977"/>
    </source>
</evidence>
<feature type="binding site" evidence="2">
    <location>
        <position position="42"/>
    </location>
    <ligand>
        <name>Mg(2+)</name>
        <dbReference type="ChEBI" id="CHEBI:18420"/>
        <label>1</label>
    </ligand>
</feature>
<dbReference type="PANTHER" id="PTHR30270:SF0">
    <property type="entry name" value="THIAMINE-MONOPHOSPHATE KINASE"/>
    <property type="match status" value="1"/>
</dbReference>
<feature type="binding site" evidence="2">
    <location>
        <position position="315"/>
    </location>
    <ligand>
        <name>substrate</name>
    </ligand>
</feature>
<feature type="binding site" evidence="2">
    <location>
        <position position="26"/>
    </location>
    <ligand>
        <name>Mg(2+)</name>
        <dbReference type="ChEBI" id="CHEBI:18420"/>
        <label>3</label>
    </ligand>
</feature>
<comment type="similarity">
    <text evidence="2">Belongs to the thiamine-monophosphate kinase family.</text>
</comment>
<keyword evidence="2 5" id="KW-0418">Kinase</keyword>
<feature type="binding site" evidence="2">
    <location>
        <position position="118"/>
    </location>
    <ligand>
        <name>Mg(2+)</name>
        <dbReference type="ChEBI" id="CHEBI:18420"/>
        <label>1</label>
    </ligand>
</feature>
<dbReference type="InterPro" id="IPR036921">
    <property type="entry name" value="PurM-like_N_sf"/>
</dbReference>
<feature type="domain" description="PurM-like N-terminal" evidence="3">
    <location>
        <begin position="24"/>
        <end position="136"/>
    </location>
</feature>
<comment type="catalytic activity">
    <reaction evidence="2">
        <text>thiamine phosphate + ATP = thiamine diphosphate + ADP</text>
        <dbReference type="Rhea" id="RHEA:15913"/>
        <dbReference type="ChEBI" id="CHEBI:30616"/>
        <dbReference type="ChEBI" id="CHEBI:37575"/>
        <dbReference type="ChEBI" id="CHEBI:58937"/>
        <dbReference type="ChEBI" id="CHEBI:456216"/>
        <dbReference type="EC" id="2.7.4.16"/>
    </reaction>
</comment>
<dbReference type="OrthoDB" id="9802811at2"/>
<feature type="binding site" evidence="2">
    <location>
        <position position="259"/>
    </location>
    <ligand>
        <name>substrate</name>
    </ligand>
</feature>
<dbReference type="GO" id="GO:0009030">
    <property type="term" value="F:thiamine-phosphate kinase activity"/>
    <property type="evidence" value="ECO:0007669"/>
    <property type="project" value="UniProtKB-UniRule"/>
</dbReference>
<dbReference type="InterPro" id="IPR010918">
    <property type="entry name" value="PurM-like_C_dom"/>
</dbReference>
<dbReference type="GO" id="GO:0009228">
    <property type="term" value="P:thiamine biosynthetic process"/>
    <property type="evidence" value="ECO:0007669"/>
    <property type="project" value="UniProtKB-KW"/>
</dbReference>
<keyword evidence="6" id="KW-1185">Reference proteome</keyword>
<sequence length="319" mass="33532">MGNEFDLIATYFSRPAPPQFLGVGDDCALLPVAPGMQLATSTDLLIEGRHFFADVDPRALGHKALAVNLSDLAAMGAQPLACLLGLSIPRVEPAWLKAFSEGFYALADAASCPLIGGDTTRSHSDVLISVTVFGQVDARYALRRNAAKVGDDVWVTGTLGAADVALRLMLNTLAPDPALLEATRPFLEWPQPPLEFGRKLAGVANAALDISDGLVQDLGHILKASGCGADLDYAAMPADPVLQSLPPAIVQEAVLGGGDVYQLCFTALPARREQILALARQGALRVSRIGCITAQPGLRVKDAAGQLIHPLPVGFDHFG</sequence>
<comment type="pathway">
    <text evidence="2">Cofactor biosynthesis; thiamine diphosphate biosynthesis; thiamine diphosphate from thiamine phosphate: step 1/1.</text>
</comment>
<dbReference type="UniPathway" id="UPA00060">
    <property type="reaction ID" value="UER00142"/>
</dbReference>
<feature type="domain" description="PurM-like C-terminal" evidence="4">
    <location>
        <begin position="148"/>
        <end position="301"/>
    </location>
</feature>
<feature type="binding site" evidence="2">
    <location>
        <position position="71"/>
    </location>
    <ligand>
        <name>Mg(2+)</name>
        <dbReference type="ChEBI" id="CHEBI:18420"/>
        <label>4</label>
    </ligand>
</feature>
<dbReference type="GO" id="GO:0005524">
    <property type="term" value="F:ATP binding"/>
    <property type="evidence" value="ECO:0007669"/>
    <property type="project" value="UniProtKB-UniRule"/>
</dbReference>
<feature type="binding site" evidence="2">
    <location>
        <position position="71"/>
    </location>
    <ligand>
        <name>Mg(2+)</name>
        <dbReference type="ChEBI" id="CHEBI:18420"/>
        <label>2</label>
    </ligand>
</feature>
<feature type="binding site" evidence="2">
    <location>
        <position position="211"/>
    </location>
    <ligand>
        <name>ATP</name>
        <dbReference type="ChEBI" id="CHEBI:30616"/>
    </ligand>
</feature>
<dbReference type="EC" id="2.7.4.16" evidence="2"/>
<protein>
    <recommendedName>
        <fullName evidence="2">Thiamine-monophosphate kinase</fullName>
        <shortName evidence="2">TMP kinase</shortName>
        <shortName evidence="2">Thiamine-phosphate kinase</shortName>
        <ecNumber evidence="2">2.7.4.16</ecNumber>
    </recommendedName>
</protein>
<dbReference type="SUPFAM" id="SSF55326">
    <property type="entry name" value="PurM N-terminal domain-like"/>
    <property type="match status" value="1"/>
</dbReference>
<keyword evidence="2" id="KW-0460">Magnesium</keyword>
<feature type="binding site" evidence="2">
    <location>
        <position position="209"/>
    </location>
    <ligand>
        <name>Mg(2+)</name>
        <dbReference type="ChEBI" id="CHEBI:18420"/>
        <label>3</label>
    </ligand>
</feature>
<feature type="binding site" evidence="2">
    <location>
        <position position="41"/>
    </location>
    <ligand>
        <name>Mg(2+)</name>
        <dbReference type="ChEBI" id="CHEBI:18420"/>
        <label>4</label>
    </ligand>
</feature>
<comment type="caution">
    <text evidence="5">The sequence shown here is derived from an EMBL/GenBank/DDBJ whole genome shotgun (WGS) entry which is preliminary data.</text>
</comment>
<feature type="binding site" evidence="2">
    <location>
        <begin position="117"/>
        <end position="118"/>
    </location>
    <ligand>
        <name>ATP</name>
        <dbReference type="ChEBI" id="CHEBI:30616"/>
    </ligand>
</feature>
<proteinExistence type="inferred from homology"/>
<evidence type="ECO:0000259" key="4">
    <source>
        <dbReference type="Pfam" id="PF02769"/>
    </source>
</evidence>
<feature type="binding site" evidence="2">
    <location>
        <position position="43"/>
    </location>
    <ligand>
        <name>Mg(2+)</name>
        <dbReference type="ChEBI" id="CHEBI:18420"/>
        <label>2</label>
    </ligand>
</feature>
<comment type="caution">
    <text evidence="2">Lacks conserved residue(s) required for the propagation of feature annotation.</text>
</comment>
<keyword evidence="2" id="KW-0547">Nucleotide-binding</keyword>
<gene>
    <name evidence="2" type="primary">thiL</name>
    <name evidence="5" type="ORF">EDC26_10826</name>
</gene>
<reference evidence="5 6" key="1">
    <citation type="submission" date="2019-03" db="EMBL/GenBank/DDBJ databases">
        <title>Genomic Encyclopedia of Type Strains, Phase IV (KMG-IV): sequencing the most valuable type-strain genomes for metagenomic binning, comparative biology and taxonomic classification.</title>
        <authorList>
            <person name="Goeker M."/>
        </authorList>
    </citation>
    <scope>NUCLEOTIDE SEQUENCE [LARGE SCALE GENOMIC DNA]</scope>
    <source>
        <strain evidence="5 6">DSM 24591</strain>
    </source>
</reference>
<dbReference type="AlphaFoldDB" id="A0A4R3LZX7"/>
<comment type="function">
    <text evidence="2">Catalyzes the ATP-dependent phosphorylation of thiamine-monophosphate (TMP) to form thiamine-pyrophosphate (TPP), the active form of vitamin B1.</text>
</comment>
<evidence type="ECO:0000256" key="2">
    <source>
        <dbReference type="HAMAP-Rule" id="MF_02128"/>
    </source>
</evidence>
<dbReference type="Gene3D" id="3.30.1330.10">
    <property type="entry name" value="PurM-like, N-terminal domain"/>
    <property type="match status" value="1"/>
</dbReference>
<dbReference type="Gene3D" id="3.90.650.10">
    <property type="entry name" value="PurM-like C-terminal domain"/>
    <property type="match status" value="1"/>
</dbReference>
<keyword evidence="2" id="KW-0479">Metal-binding</keyword>
<keyword evidence="1 2" id="KW-0784">Thiamine biosynthesis</keyword>
<dbReference type="CDD" id="cd02194">
    <property type="entry name" value="ThiL"/>
    <property type="match status" value="1"/>
</dbReference>